<evidence type="ECO:0008006" key="3">
    <source>
        <dbReference type="Google" id="ProtNLM"/>
    </source>
</evidence>
<gene>
    <name evidence="1" type="ORF">Ataiwa_17770</name>
</gene>
<organism evidence="1 2">
    <name type="scientific">Algoriphagus taiwanensis</name>
    <dbReference type="NCBI Taxonomy" id="1445656"/>
    <lineage>
        <taxon>Bacteria</taxon>
        <taxon>Pseudomonadati</taxon>
        <taxon>Bacteroidota</taxon>
        <taxon>Cytophagia</taxon>
        <taxon>Cytophagales</taxon>
        <taxon>Cyclobacteriaceae</taxon>
        <taxon>Algoriphagus</taxon>
    </lineage>
</organism>
<evidence type="ECO:0000313" key="1">
    <source>
        <dbReference type="EMBL" id="GMQ33505.1"/>
    </source>
</evidence>
<name>A0ABQ6Q1S6_9BACT</name>
<dbReference type="SUPFAM" id="SSF82171">
    <property type="entry name" value="DPP6 N-terminal domain-like"/>
    <property type="match status" value="1"/>
</dbReference>
<proteinExistence type="predicted"/>
<accession>A0ABQ6Q1S6</accession>
<comment type="caution">
    <text evidence="1">The sequence shown here is derived from an EMBL/GenBank/DDBJ whole genome shotgun (WGS) entry which is preliminary data.</text>
</comment>
<sequence>MANWYFWAMRTTFLSLTILLIFLSTGLAQEIPMDSLFLPGERIKEISEPALEEVSGIAFSHLHSNLLYLHVDSGGESAVFLMDSLGKSLGKITLLDTPNRDWEDIAVGVGPKGESYVYVGEIGDNAGIYSDIKLYRFPEPKKLSDNLEIKPEVAVLNYPDGAKDAETLMVDPWTGEIYILSKRDEKNTLYRVPKDAFSKKESVLEELIKLPFSSAVAGDISADGTQILIKNYFAVYYWERKKGESLTDALSRMPVRLPYVPEPQGEAVGFSLNGKSYYTISEKRFNIQPFLYRYPSKN</sequence>
<protein>
    <recommendedName>
        <fullName evidence="3">Integral membrane protein</fullName>
    </recommendedName>
</protein>
<keyword evidence="2" id="KW-1185">Reference proteome</keyword>
<dbReference type="Proteomes" id="UP001307705">
    <property type="component" value="Unassembled WGS sequence"/>
</dbReference>
<reference evidence="1 2" key="1">
    <citation type="submission" date="2023-08" db="EMBL/GenBank/DDBJ databases">
        <title>Draft genome sequence of Algoriphagus taiwanensis.</title>
        <authorList>
            <person name="Takatani N."/>
            <person name="Hosokawa M."/>
            <person name="Sawabe T."/>
        </authorList>
    </citation>
    <scope>NUCLEOTIDE SEQUENCE [LARGE SCALE GENOMIC DNA]</scope>
    <source>
        <strain evidence="1 2">JCM 19755</strain>
    </source>
</reference>
<dbReference type="EMBL" id="BTPE01000005">
    <property type="protein sequence ID" value="GMQ33505.1"/>
    <property type="molecule type" value="Genomic_DNA"/>
</dbReference>
<evidence type="ECO:0000313" key="2">
    <source>
        <dbReference type="Proteomes" id="UP001307705"/>
    </source>
</evidence>